<dbReference type="PROSITE" id="PS51184">
    <property type="entry name" value="JMJC"/>
    <property type="match status" value="1"/>
</dbReference>
<dbReference type="EMBL" id="GG663736">
    <property type="protein sequence ID" value="EEH59981.1"/>
    <property type="molecule type" value="Genomic_DNA"/>
</dbReference>
<dbReference type="GO" id="GO:0032452">
    <property type="term" value="F:histone demethylase activity"/>
    <property type="evidence" value="ECO:0007669"/>
    <property type="project" value="TreeGrafter"/>
</dbReference>
<dbReference type="OrthoDB" id="418911at2759"/>
<accession>C1MLP7</accession>
<name>C1MLP7_MICPC</name>
<dbReference type="AlphaFoldDB" id="C1MLP7"/>
<evidence type="ECO:0000259" key="1">
    <source>
        <dbReference type="PROSITE" id="PS51184"/>
    </source>
</evidence>
<keyword evidence="3" id="KW-1185">Reference proteome</keyword>
<dbReference type="SUPFAM" id="SSF51197">
    <property type="entry name" value="Clavaminate synthase-like"/>
    <property type="match status" value="1"/>
</dbReference>
<dbReference type="Pfam" id="PF02373">
    <property type="entry name" value="JmjC"/>
    <property type="match status" value="1"/>
</dbReference>
<proteinExistence type="predicted"/>
<dbReference type="Gene3D" id="2.60.120.650">
    <property type="entry name" value="Cupin"/>
    <property type="match status" value="1"/>
</dbReference>
<dbReference type="InterPro" id="IPR003347">
    <property type="entry name" value="JmjC_dom"/>
</dbReference>
<dbReference type="GO" id="GO:0000785">
    <property type="term" value="C:chromatin"/>
    <property type="evidence" value="ECO:0007669"/>
    <property type="project" value="TreeGrafter"/>
</dbReference>
<dbReference type="eggNOG" id="KOG1246">
    <property type="taxonomic scope" value="Eukaryota"/>
</dbReference>
<dbReference type="PANTHER" id="PTHR10694">
    <property type="entry name" value="LYSINE-SPECIFIC DEMETHYLASE"/>
    <property type="match status" value="1"/>
</dbReference>
<protein>
    <recommendedName>
        <fullName evidence="1">JmjC domain-containing protein</fullName>
    </recommendedName>
</protein>
<dbReference type="KEGG" id="mpp:MICPUCDRAFT_55793"/>
<dbReference type="STRING" id="564608.C1MLP7"/>
<gene>
    <name evidence="2" type="ORF">MICPUCDRAFT_55793</name>
</gene>
<feature type="domain" description="JmjC" evidence="1">
    <location>
        <begin position="376"/>
        <end position="554"/>
    </location>
</feature>
<dbReference type="RefSeq" id="XP_003056605.1">
    <property type="nucleotide sequence ID" value="XM_003056559.1"/>
</dbReference>
<evidence type="ECO:0000313" key="2">
    <source>
        <dbReference type="EMBL" id="EEH59981.1"/>
    </source>
</evidence>
<dbReference type="GO" id="GO:0005634">
    <property type="term" value="C:nucleus"/>
    <property type="evidence" value="ECO:0007669"/>
    <property type="project" value="TreeGrafter"/>
</dbReference>
<dbReference type="GO" id="GO:0010468">
    <property type="term" value="P:regulation of gene expression"/>
    <property type="evidence" value="ECO:0007669"/>
    <property type="project" value="TreeGrafter"/>
</dbReference>
<reference evidence="2 3" key="1">
    <citation type="journal article" date="2009" name="Science">
        <title>Green evolution and dynamic adaptations revealed by genomes of the marine picoeukaryotes Micromonas.</title>
        <authorList>
            <person name="Worden A.Z."/>
            <person name="Lee J.H."/>
            <person name="Mock T."/>
            <person name="Rouze P."/>
            <person name="Simmons M.P."/>
            <person name="Aerts A.L."/>
            <person name="Allen A.E."/>
            <person name="Cuvelier M.L."/>
            <person name="Derelle E."/>
            <person name="Everett M.V."/>
            <person name="Foulon E."/>
            <person name="Grimwood J."/>
            <person name="Gundlach H."/>
            <person name="Henrissat B."/>
            <person name="Napoli C."/>
            <person name="McDonald S.M."/>
            <person name="Parker M.S."/>
            <person name="Rombauts S."/>
            <person name="Salamov A."/>
            <person name="Von Dassow P."/>
            <person name="Badger J.H."/>
            <person name="Coutinho P.M."/>
            <person name="Demir E."/>
            <person name="Dubchak I."/>
            <person name="Gentemann C."/>
            <person name="Eikrem W."/>
            <person name="Gready J.E."/>
            <person name="John U."/>
            <person name="Lanier W."/>
            <person name="Lindquist E.A."/>
            <person name="Lucas S."/>
            <person name="Mayer K.F."/>
            <person name="Moreau H."/>
            <person name="Not F."/>
            <person name="Otillar R."/>
            <person name="Panaud O."/>
            <person name="Pangilinan J."/>
            <person name="Paulsen I."/>
            <person name="Piegu B."/>
            <person name="Poliakov A."/>
            <person name="Robbens S."/>
            <person name="Schmutz J."/>
            <person name="Toulza E."/>
            <person name="Wyss T."/>
            <person name="Zelensky A."/>
            <person name="Zhou K."/>
            <person name="Armbrust E.V."/>
            <person name="Bhattacharya D."/>
            <person name="Goodenough U.W."/>
            <person name="Van de Peer Y."/>
            <person name="Grigoriev I.V."/>
        </authorList>
    </citation>
    <scope>NUCLEOTIDE SEQUENCE [LARGE SCALE GENOMIC DNA]</scope>
    <source>
        <strain evidence="2 3">CCMP1545</strain>
    </source>
</reference>
<dbReference type="Proteomes" id="UP000001876">
    <property type="component" value="Unassembled WGS sequence"/>
</dbReference>
<dbReference type="GeneID" id="9681608"/>
<evidence type="ECO:0000313" key="3">
    <source>
        <dbReference type="Proteomes" id="UP000001876"/>
    </source>
</evidence>
<sequence>MSIIGECMPLLPCSANEVQQCTELRSSLPSFKRIEAHQPPACSGVSLNAMKTQHAVRTRCNSSRKLVQQTNEGRVQICEKHGLARKILKAIDTRLSAQENTSEGDVQLTKSNVENFCQSTSHRHNSSSWRRCDEEKDFNCEVAAGVSVTVGSSSPSDLLQGRGYHCTSLSVLQQQGAIKVHCDSVWEAARDCSSFLNLKHLQDNSVKLKSLRGQYSILQQSLPSGTRSDVKMVEDDSKSTRTSFGTMLAELDTTFKSTCSPYLVLGPTEREALFLNLLRARIEVRNPYLTSVALGALDSSTATPSKDSHQNKLQHGWAPSSVSGSSFLRGMLHTCEQRCLPEEICVSASSVAASMMKGRRQLLEGNQSKEMLVAKRRSGEDENHISLNSTDRSVISGNGCAGALWGAGIISPWLYFMSIGSMFCCHIEDYAFGSANVILAPPESQAWVIWYSIPQSDMNYLHEYLRNLLGLEYSIDCLEQRKLWLDPTDVIAWRGSCGEKISVFRHLQGPSEYIATDYGSVHWGVNIGVGWKAAVNFAYPSWRKAAESVHLIYKKLETTTGQVRNYRSVPNFENPVWQG</sequence>
<organism evidence="3">
    <name type="scientific">Micromonas pusilla (strain CCMP1545)</name>
    <name type="common">Picoplanktonic green alga</name>
    <dbReference type="NCBI Taxonomy" id="564608"/>
    <lineage>
        <taxon>Eukaryota</taxon>
        <taxon>Viridiplantae</taxon>
        <taxon>Chlorophyta</taxon>
        <taxon>Mamiellophyceae</taxon>
        <taxon>Mamiellales</taxon>
        <taxon>Mamiellaceae</taxon>
        <taxon>Micromonas</taxon>
    </lineage>
</organism>
<dbReference type="OMA" id="CCHIEDY"/>